<name>A0ACC6UYW4_9CREN</name>
<dbReference type="EMBL" id="JZWT02000001">
    <property type="protein sequence ID" value="MFB6489664.1"/>
    <property type="molecule type" value="Genomic_DNA"/>
</dbReference>
<reference evidence="1" key="1">
    <citation type="submission" date="2024-07" db="EMBL/GenBank/DDBJ databases">
        <title>Metagenome and Metagenome-Assembled Genomes of Archaea from a hot spring from the geothermal field of Los Azufres, Mexico.</title>
        <authorList>
            <person name="Marin-Paredes R."/>
            <person name="Martinez-Romero E."/>
            <person name="Servin-Garciduenas L.E."/>
        </authorList>
    </citation>
    <scope>NUCLEOTIDE SEQUENCE</scope>
</reference>
<sequence>MRVRVVIMAPLYFGLGSVDQIKLDLYLEDGATIRDVVNKLNDIYPGFKNKIIFQDKIIEMHDILVNGRSIDFLDGLNTRLKDDDVVVVVSPFGG</sequence>
<comment type="caution">
    <text evidence="1">The sequence shown here is derived from an EMBL/GenBank/DDBJ whole genome shotgun (WGS) entry which is preliminary data.</text>
</comment>
<accession>A0ACC6UYW4</accession>
<gene>
    <name evidence="1" type="ORF">TU35_000195</name>
</gene>
<protein>
    <submittedName>
        <fullName evidence="1">MoaD/ThiS family protein</fullName>
    </submittedName>
</protein>
<dbReference type="Proteomes" id="UP000033636">
    <property type="component" value="Unassembled WGS sequence"/>
</dbReference>
<proteinExistence type="predicted"/>
<evidence type="ECO:0000313" key="2">
    <source>
        <dbReference type="Proteomes" id="UP000033636"/>
    </source>
</evidence>
<evidence type="ECO:0000313" key="1">
    <source>
        <dbReference type="EMBL" id="MFB6489664.1"/>
    </source>
</evidence>
<organism evidence="1 2">
    <name type="scientific">Thermoproteus sp. AZ2</name>
    <dbReference type="NCBI Taxonomy" id="1609232"/>
    <lineage>
        <taxon>Archaea</taxon>
        <taxon>Thermoproteota</taxon>
        <taxon>Thermoprotei</taxon>
        <taxon>Thermoproteales</taxon>
        <taxon>Thermoproteaceae</taxon>
        <taxon>Thermoproteus</taxon>
    </lineage>
</organism>